<feature type="domain" description="N-acetyltransferase" evidence="2">
    <location>
        <begin position="3"/>
        <end position="163"/>
    </location>
</feature>
<dbReference type="EMBL" id="BAABFX010000018">
    <property type="protein sequence ID" value="GAA4390981.1"/>
    <property type="molecule type" value="Genomic_DNA"/>
</dbReference>
<dbReference type="SUPFAM" id="SSF55729">
    <property type="entry name" value="Acyl-CoA N-acyltransferases (Nat)"/>
    <property type="match status" value="1"/>
</dbReference>
<dbReference type="Pfam" id="PF00583">
    <property type="entry name" value="Acetyltransf_1"/>
    <property type="match status" value="1"/>
</dbReference>
<accession>A0ABP8JHT4</accession>
<keyword evidence="1" id="KW-0808">Transferase</keyword>
<proteinExistence type="predicted"/>
<dbReference type="InterPro" id="IPR000182">
    <property type="entry name" value="GNAT_dom"/>
</dbReference>
<organism evidence="3 4">
    <name type="scientific">Ornithinibacter aureus</name>
    <dbReference type="NCBI Taxonomy" id="622664"/>
    <lineage>
        <taxon>Bacteria</taxon>
        <taxon>Bacillati</taxon>
        <taxon>Actinomycetota</taxon>
        <taxon>Actinomycetes</taxon>
        <taxon>Micrococcales</taxon>
        <taxon>Intrasporangiaceae</taxon>
        <taxon>Ornithinibacter</taxon>
    </lineage>
</organism>
<gene>
    <name evidence="3" type="ORF">GCM10023153_08420</name>
</gene>
<keyword evidence="4" id="KW-1185">Reference proteome</keyword>
<dbReference type="InterPro" id="IPR050769">
    <property type="entry name" value="NAT_camello-type"/>
</dbReference>
<evidence type="ECO:0000259" key="2">
    <source>
        <dbReference type="PROSITE" id="PS51186"/>
    </source>
</evidence>
<dbReference type="Proteomes" id="UP001500390">
    <property type="component" value="Unassembled WGS sequence"/>
</dbReference>
<dbReference type="CDD" id="cd04301">
    <property type="entry name" value="NAT_SF"/>
    <property type="match status" value="1"/>
</dbReference>
<dbReference type="RefSeq" id="WP_246196924.1">
    <property type="nucleotide sequence ID" value="NZ_BAABFX010000018.1"/>
</dbReference>
<dbReference type="PROSITE" id="PS51186">
    <property type="entry name" value="GNAT"/>
    <property type="match status" value="1"/>
</dbReference>
<dbReference type="PANTHER" id="PTHR13947:SF37">
    <property type="entry name" value="LD18367P"/>
    <property type="match status" value="1"/>
</dbReference>
<dbReference type="Gene3D" id="3.40.630.30">
    <property type="match status" value="1"/>
</dbReference>
<evidence type="ECO:0000313" key="4">
    <source>
        <dbReference type="Proteomes" id="UP001500390"/>
    </source>
</evidence>
<dbReference type="PANTHER" id="PTHR13947">
    <property type="entry name" value="GNAT FAMILY N-ACETYLTRANSFERASE"/>
    <property type="match status" value="1"/>
</dbReference>
<reference evidence="4" key="1">
    <citation type="journal article" date="2019" name="Int. J. Syst. Evol. Microbiol.">
        <title>The Global Catalogue of Microorganisms (GCM) 10K type strain sequencing project: providing services to taxonomists for standard genome sequencing and annotation.</title>
        <authorList>
            <consortium name="The Broad Institute Genomics Platform"/>
            <consortium name="The Broad Institute Genome Sequencing Center for Infectious Disease"/>
            <person name="Wu L."/>
            <person name="Ma J."/>
        </authorList>
    </citation>
    <scope>NUCLEOTIDE SEQUENCE [LARGE SCALE GENOMIC DNA]</scope>
    <source>
        <strain evidence="4">JCM 17738</strain>
    </source>
</reference>
<name>A0ABP8JHT4_9MICO</name>
<sequence>MPLTIRPAHADELDAVGRLTVDAYVSGGVIDPGSPYLSFLSDAVARARGAQLWVALDERGVVGTVTFVEPGSPMAEVARPGEAEIRTLAVDPASAGRGIGEALTRRMLDLAVERGFDAVVLCSSTTMRAAHRLYERLGFVRCPERDWSPREDVDLIAYSLRLT</sequence>
<evidence type="ECO:0000256" key="1">
    <source>
        <dbReference type="ARBA" id="ARBA00022679"/>
    </source>
</evidence>
<protein>
    <submittedName>
        <fullName evidence="3">GNAT family N-acetyltransferase</fullName>
    </submittedName>
</protein>
<evidence type="ECO:0000313" key="3">
    <source>
        <dbReference type="EMBL" id="GAA4390981.1"/>
    </source>
</evidence>
<dbReference type="InterPro" id="IPR016181">
    <property type="entry name" value="Acyl_CoA_acyltransferase"/>
</dbReference>
<comment type="caution">
    <text evidence="3">The sequence shown here is derived from an EMBL/GenBank/DDBJ whole genome shotgun (WGS) entry which is preliminary data.</text>
</comment>